<feature type="domain" description="LysM" evidence="3">
    <location>
        <begin position="258"/>
        <end position="302"/>
    </location>
</feature>
<feature type="compositionally biased region" description="Basic and acidic residues" evidence="1">
    <location>
        <begin position="306"/>
        <end position="317"/>
    </location>
</feature>
<dbReference type="OrthoDB" id="5446374at2"/>
<name>A0A4P6HM01_9BACT</name>
<sequence length="326" mass="34506">MPIRRLAALLAPLALSMTLAAGPALAAEPDKKPADFRGVVWGAPASSLADLKPIDRDGDIIHGERAGEKKELGGMPLKNVTYSFFKDQFYHAEIGYDAPGASEALEKGLVAKYGPPDATRRKTDATGHPYEVSTWNWPGAVFIGHRRDLGGNAGRVFYFYAPLTEASAKTQPSLGQTAKAPAEAAAPASGEGSYRVKKGDSLERIAKKQGTTVAAIEAANPGLTDKNLKADASIKLPGKSGDKPPKKPAPPLLPGQYIEYTVKEGEILSKVANAHGARSRDVIAANPDIEPDNIRPGTVLRIPVKKDAPKPEQKGEEIEVVAPAAQ</sequence>
<dbReference type="Proteomes" id="UP000293296">
    <property type="component" value="Chromosome"/>
</dbReference>
<dbReference type="Pfam" id="PF01476">
    <property type="entry name" value="LysM"/>
    <property type="match status" value="2"/>
</dbReference>
<dbReference type="PROSITE" id="PS51782">
    <property type="entry name" value="LYSM"/>
    <property type="match status" value="2"/>
</dbReference>
<feature type="region of interest" description="Disordered" evidence="1">
    <location>
        <begin position="233"/>
        <end position="252"/>
    </location>
</feature>
<feature type="signal peptide" evidence="2">
    <location>
        <begin position="1"/>
        <end position="26"/>
    </location>
</feature>
<gene>
    <name evidence="4" type="ORF">C3Y92_13745</name>
</gene>
<evidence type="ECO:0000313" key="4">
    <source>
        <dbReference type="EMBL" id="QAZ68227.1"/>
    </source>
</evidence>
<dbReference type="GO" id="GO:0008932">
    <property type="term" value="F:lytic endotransglycosylase activity"/>
    <property type="evidence" value="ECO:0007669"/>
    <property type="project" value="TreeGrafter"/>
</dbReference>
<evidence type="ECO:0000256" key="2">
    <source>
        <dbReference type="SAM" id="SignalP"/>
    </source>
</evidence>
<dbReference type="EMBL" id="CP026538">
    <property type="protein sequence ID" value="QAZ68227.1"/>
    <property type="molecule type" value="Genomic_DNA"/>
</dbReference>
<dbReference type="AlphaFoldDB" id="A0A4P6HM01"/>
<dbReference type="SUPFAM" id="SSF54106">
    <property type="entry name" value="LysM domain"/>
    <property type="match status" value="2"/>
</dbReference>
<feature type="region of interest" description="Disordered" evidence="1">
    <location>
        <begin position="306"/>
        <end position="326"/>
    </location>
</feature>
<evidence type="ECO:0000259" key="3">
    <source>
        <dbReference type="PROSITE" id="PS51782"/>
    </source>
</evidence>
<feature type="chain" id="PRO_5020651737" evidence="2">
    <location>
        <begin position="27"/>
        <end position="326"/>
    </location>
</feature>
<dbReference type="CDD" id="cd00118">
    <property type="entry name" value="LysM"/>
    <property type="match status" value="2"/>
</dbReference>
<feature type="region of interest" description="Disordered" evidence="1">
    <location>
        <begin position="171"/>
        <end position="196"/>
    </location>
</feature>
<dbReference type="SMART" id="SM00257">
    <property type="entry name" value="LysM"/>
    <property type="match status" value="2"/>
</dbReference>
<feature type="compositionally biased region" description="Low complexity" evidence="1">
    <location>
        <begin position="180"/>
        <end position="193"/>
    </location>
</feature>
<dbReference type="PANTHER" id="PTHR33734:SF22">
    <property type="entry name" value="MEMBRANE-BOUND LYTIC MUREIN TRANSGLYCOSYLASE D"/>
    <property type="match status" value="1"/>
</dbReference>
<keyword evidence="2" id="KW-0732">Signal</keyword>
<reference evidence="4 5" key="1">
    <citation type="submission" date="2018-02" db="EMBL/GenBank/DDBJ databases">
        <title>Genome sequence of Desulfovibrio carbinolicus DSM 3852.</title>
        <authorList>
            <person name="Wilbanks E."/>
            <person name="Skennerton C.T."/>
            <person name="Orphan V.J."/>
        </authorList>
    </citation>
    <scope>NUCLEOTIDE SEQUENCE [LARGE SCALE GENOMIC DNA]</scope>
    <source>
        <strain evidence="4 5">DSM 3852</strain>
    </source>
</reference>
<keyword evidence="5" id="KW-1185">Reference proteome</keyword>
<dbReference type="InterPro" id="IPR018392">
    <property type="entry name" value="LysM"/>
</dbReference>
<dbReference type="InterPro" id="IPR036779">
    <property type="entry name" value="LysM_dom_sf"/>
</dbReference>
<proteinExistence type="predicted"/>
<dbReference type="KEGG" id="dcb:C3Y92_13745"/>
<organism evidence="4 5">
    <name type="scientific">Solidesulfovibrio carbinolicus</name>
    <dbReference type="NCBI Taxonomy" id="296842"/>
    <lineage>
        <taxon>Bacteria</taxon>
        <taxon>Pseudomonadati</taxon>
        <taxon>Thermodesulfobacteriota</taxon>
        <taxon>Desulfovibrionia</taxon>
        <taxon>Desulfovibrionales</taxon>
        <taxon>Desulfovibrionaceae</taxon>
        <taxon>Solidesulfovibrio</taxon>
    </lineage>
</organism>
<evidence type="ECO:0000313" key="5">
    <source>
        <dbReference type="Proteomes" id="UP000293296"/>
    </source>
</evidence>
<feature type="domain" description="LysM" evidence="3">
    <location>
        <begin position="192"/>
        <end position="236"/>
    </location>
</feature>
<dbReference type="Gene3D" id="3.10.350.10">
    <property type="entry name" value="LysM domain"/>
    <property type="match status" value="2"/>
</dbReference>
<evidence type="ECO:0000256" key="1">
    <source>
        <dbReference type="SAM" id="MobiDB-lite"/>
    </source>
</evidence>
<dbReference type="RefSeq" id="WP_129353515.1">
    <property type="nucleotide sequence ID" value="NZ_CP026538.1"/>
</dbReference>
<dbReference type="PANTHER" id="PTHR33734">
    <property type="entry name" value="LYSM DOMAIN-CONTAINING GPI-ANCHORED PROTEIN 2"/>
    <property type="match status" value="1"/>
</dbReference>
<protein>
    <submittedName>
        <fullName evidence="4">Peptidoglycan-binding protein LysM</fullName>
    </submittedName>
</protein>
<accession>A0A4P6HM01</accession>